<dbReference type="GO" id="GO:0000160">
    <property type="term" value="P:phosphorelay signal transduction system"/>
    <property type="evidence" value="ECO:0007669"/>
    <property type="project" value="InterPro"/>
</dbReference>
<evidence type="ECO:0000259" key="6">
    <source>
        <dbReference type="PROSITE" id="PS50887"/>
    </source>
</evidence>
<dbReference type="PROSITE" id="PS50883">
    <property type="entry name" value="EAL"/>
    <property type="match status" value="1"/>
</dbReference>
<dbReference type="Pfam" id="PF00072">
    <property type="entry name" value="Response_reg"/>
    <property type="match status" value="1"/>
</dbReference>
<sequence>MTSVVIVDDQAVNLKILCRFAQSLESGIDVKAFGDPAQALTAVGQGNIDLIVSDYVMPGLNGAEFIRRCRQLTRDDELPIIVVTAFEDREYRYRALEAGASDFLLSPVDGQEFCTRARNLLSLWRHRQMLRQRANTLESELASALRQHAEEIRLREEHLRRVVNTVPALIRSCDPAGRMVLINSCHQKYFDLDGGADRGATREALLGEDYARKDRQLDDEVLKTGAMVVGIEETVHDRNGRERVLLTTKAPLRLGEGDIGEIVTVSLDITNRKRVERQVRESENRFRSLVEGSVLGIVIEQGDAPVFANSTAARIFGYLEPDGILALKSFESLFAPNEGRRIRRLKRSGVWSHTPAEPREFQGLRKDEGSLIWVELLTQEVRWRGAPAYLSTVADISLRKAYEERLHRQANIDEVTALPNRTLALDRLRRAVVGAVRHRHKGGVLFIDLDHFKKVNDTWGHAIGDELLRLAAGRLRECVRAEDTVARLGGDEFIIILPDIPDASHAAPVIRKILTAFSEPFVLDRHQVFVTSSIGVAIFPDDSDEPASLIQNADAAMYLAKQKGRNTFHYFTPQVNEHAIERMRIEGQLLHAVSRNEFVLHYQPIIDLASGLLFGAEALLRWHNAELGSLDPEVFVPVAEDTGLIVPIGQWVLDQACKELRRFHNTGLPHLCVSVNVSLRQLRGVELIGTVADVLKRHGTPAARIELEITEGCLMHDITQVGRQLQALHGLGVRLGLDDFGTGFSCLSHLKMLPVDTAKIDKSFIKNASDNPGDASIVEAIIAMAHSLGIRVVAEGVENGAQLSFLAQRHCDCVQGNYFSVPLPADEFIAWARAWSPRVSAPAAPSGRADTSLSDCPAASSGS</sequence>
<dbReference type="SUPFAM" id="SSF52172">
    <property type="entry name" value="CheY-like"/>
    <property type="match status" value="1"/>
</dbReference>
<dbReference type="InterPro" id="IPR013656">
    <property type="entry name" value="PAS_4"/>
</dbReference>
<dbReference type="InterPro" id="IPR035965">
    <property type="entry name" value="PAS-like_dom_sf"/>
</dbReference>
<dbReference type="InterPro" id="IPR000700">
    <property type="entry name" value="PAS-assoc_C"/>
</dbReference>
<evidence type="ECO:0008006" key="9">
    <source>
        <dbReference type="Google" id="ProtNLM"/>
    </source>
</evidence>
<evidence type="ECO:0000259" key="5">
    <source>
        <dbReference type="PROSITE" id="PS50883"/>
    </source>
</evidence>
<evidence type="ECO:0000256" key="1">
    <source>
        <dbReference type="PROSITE-ProRule" id="PRU00169"/>
    </source>
</evidence>
<dbReference type="PANTHER" id="PTHR44757:SF2">
    <property type="entry name" value="BIOFILM ARCHITECTURE MAINTENANCE PROTEIN MBAA"/>
    <property type="match status" value="1"/>
</dbReference>
<dbReference type="AlphaFoldDB" id="A0A564WAC7"/>
<dbReference type="SUPFAM" id="SSF55785">
    <property type="entry name" value="PYP-like sensor domain (PAS domain)"/>
    <property type="match status" value="2"/>
</dbReference>
<organism evidence="7 8">
    <name type="scientific">Candidatus Defluviicoccus seviourii</name>
    <dbReference type="NCBI Taxonomy" id="2565273"/>
    <lineage>
        <taxon>Bacteria</taxon>
        <taxon>Pseudomonadati</taxon>
        <taxon>Pseudomonadota</taxon>
        <taxon>Alphaproteobacteria</taxon>
        <taxon>Rhodospirillales</taxon>
        <taxon>Rhodospirillaceae</taxon>
        <taxon>Defluviicoccus</taxon>
    </lineage>
</organism>
<gene>
    <name evidence="7" type="ORF">DF3PA_120008</name>
</gene>
<evidence type="ECO:0000313" key="8">
    <source>
        <dbReference type="Proteomes" id="UP000326641"/>
    </source>
</evidence>
<dbReference type="Pfam" id="PF08448">
    <property type="entry name" value="PAS_4"/>
    <property type="match status" value="1"/>
</dbReference>
<dbReference type="SMART" id="SM00052">
    <property type="entry name" value="EAL"/>
    <property type="match status" value="1"/>
</dbReference>
<feature type="compositionally biased region" description="Polar residues" evidence="2">
    <location>
        <begin position="849"/>
        <end position="863"/>
    </location>
</feature>
<dbReference type="CDD" id="cd01948">
    <property type="entry name" value="EAL"/>
    <property type="match status" value="1"/>
</dbReference>
<dbReference type="InterPro" id="IPR043128">
    <property type="entry name" value="Rev_trsase/Diguanyl_cyclase"/>
</dbReference>
<dbReference type="NCBIfam" id="TIGR00229">
    <property type="entry name" value="sensory_box"/>
    <property type="match status" value="2"/>
</dbReference>
<dbReference type="Gene3D" id="3.30.70.270">
    <property type="match status" value="1"/>
</dbReference>
<dbReference type="Pfam" id="PF00990">
    <property type="entry name" value="GGDEF"/>
    <property type="match status" value="1"/>
</dbReference>
<dbReference type="SMART" id="SM00267">
    <property type="entry name" value="GGDEF"/>
    <property type="match status" value="1"/>
</dbReference>
<keyword evidence="8" id="KW-1185">Reference proteome</keyword>
<dbReference type="PANTHER" id="PTHR44757">
    <property type="entry name" value="DIGUANYLATE CYCLASE DGCP"/>
    <property type="match status" value="1"/>
</dbReference>
<dbReference type="Proteomes" id="UP000326641">
    <property type="component" value="Unassembled WGS sequence"/>
</dbReference>
<accession>A0A564WAC7</accession>
<dbReference type="EMBL" id="UXAT02000004">
    <property type="protein sequence ID" value="VUX45406.1"/>
    <property type="molecule type" value="Genomic_DNA"/>
</dbReference>
<dbReference type="PROSITE" id="PS50113">
    <property type="entry name" value="PAC"/>
    <property type="match status" value="2"/>
</dbReference>
<dbReference type="InterPro" id="IPR011006">
    <property type="entry name" value="CheY-like_superfamily"/>
</dbReference>
<dbReference type="SUPFAM" id="SSF141868">
    <property type="entry name" value="EAL domain-like"/>
    <property type="match status" value="1"/>
</dbReference>
<feature type="domain" description="EAL" evidence="5">
    <location>
        <begin position="582"/>
        <end position="836"/>
    </location>
</feature>
<dbReference type="InterPro" id="IPR035919">
    <property type="entry name" value="EAL_sf"/>
</dbReference>
<feature type="domain" description="PAC" evidence="4">
    <location>
        <begin position="229"/>
        <end position="281"/>
    </location>
</feature>
<dbReference type="InterPro" id="IPR052155">
    <property type="entry name" value="Biofilm_reg_signaling"/>
</dbReference>
<dbReference type="SMART" id="SM00448">
    <property type="entry name" value="REC"/>
    <property type="match status" value="1"/>
</dbReference>
<dbReference type="GO" id="GO:0003824">
    <property type="term" value="F:catalytic activity"/>
    <property type="evidence" value="ECO:0007669"/>
    <property type="project" value="UniProtKB-ARBA"/>
</dbReference>
<evidence type="ECO:0000313" key="7">
    <source>
        <dbReference type="EMBL" id="VUX45406.1"/>
    </source>
</evidence>
<dbReference type="Pfam" id="PF00563">
    <property type="entry name" value="EAL"/>
    <property type="match status" value="1"/>
</dbReference>
<evidence type="ECO:0000256" key="2">
    <source>
        <dbReference type="SAM" id="MobiDB-lite"/>
    </source>
</evidence>
<dbReference type="NCBIfam" id="TIGR00254">
    <property type="entry name" value="GGDEF"/>
    <property type="match status" value="1"/>
</dbReference>
<feature type="region of interest" description="Disordered" evidence="2">
    <location>
        <begin position="842"/>
        <end position="863"/>
    </location>
</feature>
<dbReference type="CDD" id="cd01949">
    <property type="entry name" value="GGDEF"/>
    <property type="match status" value="1"/>
</dbReference>
<dbReference type="InterPro" id="IPR000014">
    <property type="entry name" value="PAS"/>
</dbReference>
<dbReference type="InterPro" id="IPR000160">
    <property type="entry name" value="GGDEF_dom"/>
</dbReference>
<keyword evidence="1" id="KW-0597">Phosphoprotein</keyword>
<dbReference type="PROSITE" id="PS50110">
    <property type="entry name" value="RESPONSE_REGULATORY"/>
    <property type="match status" value="1"/>
</dbReference>
<dbReference type="Gene3D" id="3.40.50.2300">
    <property type="match status" value="1"/>
</dbReference>
<feature type="domain" description="Response regulatory" evidence="3">
    <location>
        <begin position="3"/>
        <end position="121"/>
    </location>
</feature>
<dbReference type="InterPro" id="IPR001789">
    <property type="entry name" value="Sig_transdc_resp-reg_receiver"/>
</dbReference>
<evidence type="ECO:0000259" key="3">
    <source>
        <dbReference type="PROSITE" id="PS50110"/>
    </source>
</evidence>
<dbReference type="Gene3D" id="3.30.450.20">
    <property type="entry name" value="PAS domain"/>
    <property type="match status" value="2"/>
</dbReference>
<proteinExistence type="predicted"/>
<feature type="domain" description="PAC" evidence="4">
    <location>
        <begin position="357"/>
        <end position="408"/>
    </location>
</feature>
<comment type="caution">
    <text evidence="7">The sequence shown here is derived from an EMBL/GenBank/DDBJ whole genome shotgun (WGS) entry which is preliminary data.</text>
</comment>
<dbReference type="InterPro" id="IPR029787">
    <property type="entry name" value="Nucleotide_cyclase"/>
</dbReference>
<reference evidence="7" key="1">
    <citation type="submission" date="2018-11" db="EMBL/GenBank/DDBJ databases">
        <authorList>
            <person name="Onetto C."/>
        </authorList>
    </citation>
    <scope>NUCLEOTIDE SEQUENCE [LARGE SCALE GENOMIC DNA]</scope>
</reference>
<feature type="modified residue" description="4-aspartylphosphate" evidence="1">
    <location>
        <position position="54"/>
    </location>
</feature>
<dbReference type="InterPro" id="IPR001633">
    <property type="entry name" value="EAL_dom"/>
</dbReference>
<name>A0A564WAC7_9PROT</name>
<dbReference type="Gene3D" id="3.20.20.450">
    <property type="entry name" value="EAL domain"/>
    <property type="match status" value="1"/>
</dbReference>
<protein>
    <recommendedName>
        <fullName evidence="9">Diguanylate cyclase</fullName>
    </recommendedName>
</protein>
<evidence type="ECO:0000259" key="4">
    <source>
        <dbReference type="PROSITE" id="PS50113"/>
    </source>
</evidence>
<dbReference type="SUPFAM" id="SSF55073">
    <property type="entry name" value="Nucleotide cyclase"/>
    <property type="match status" value="1"/>
</dbReference>
<dbReference type="Pfam" id="PF13188">
    <property type="entry name" value="PAS_8"/>
    <property type="match status" value="1"/>
</dbReference>
<dbReference type="PROSITE" id="PS50887">
    <property type="entry name" value="GGDEF"/>
    <property type="match status" value="1"/>
</dbReference>
<dbReference type="FunFam" id="3.30.70.270:FF:000001">
    <property type="entry name" value="Diguanylate cyclase domain protein"/>
    <property type="match status" value="1"/>
</dbReference>
<feature type="domain" description="GGDEF" evidence="6">
    <location>
        <begin position="440"/>
        <end position="573"/>
    </location>
</feature>